<accession>E9HBD4</accession>
<sequence length="119" mass="14088">MEELPTILTIIAEMLTDEDVEIHVGIQELAAMLPQRELFLKRNRGPTDFVGITEYVQYTVNRFGSPGWLFKYYYAVDGTDEYNEYDIEEEEEQKDEDLDHNERFSGKVYREIISSMLEY</sequence>
<evidence type="ECO:0000313" key="1">
    <source>
        <dbReference type="EMBL" id="EFX70945.1"/>
    </source>
</evidence>
<dbReference type="HOGENOM" id="CLU_140570_0_0_1"/>
<evidence type="ECO:0000313" key="2">
    <source>
        <dbReference type="Proteomes" id="UP000000305"/>
    </source>
</evidence>
<reference evidence="1 2" key="1">
    <citation type="journal article" date="2011" name="Science">
        <title>The ecoresponsive genome of Daphnia pulex.</title>
        <authorList>
            <person name="Colbourne J.K."/>
            <person name="Pfrender M.E."/>
            <person name="Gilbert D."/>
            <person name="Thomas W.K."/>
            <person name="Tucker A."/>
            <person name="Oakley T.H."/>
            <person name="Tokishita S."/>
            <person name="Aerts A."/>
            <person name="Arnold G.J."/>
            <person name="Basu M.K."/>
            <person name="Bauer D.J."/>
            <person name="Caceres C.E."/>
            <person name="Carmel L."/>
            <person name="Casola C."/>
            <person name="Choi J.H."/>
            <person name="Detter J.C."/>
            <person name="Dong Q."/>
            <person name="Dusheyko S."/>
            <person name="Eads B.D."/>
            <person name="Frohlich T."/>
            <person name="Geiler-Samerotte K.A."/>
            <person name="Gerlach D."/>
            <person name="Hatcher P."/>
            <person name="Jogdeo S."/>
            <person name="Krijgsveld J."/>
            <person name="Kriventseva E.V."/>
            <person name="Kultz D."/>
            <person name="Laforsch C."/>
            <person name="Lindquist E."/>
            <person name="Lopez J."/>
            <person name="Manak J.R."/>
            <person name="Muller J."/>
            <person name="Pangilinan J."/>
            <person name="Patwardhan R.P."/>
            <person name="Pitluck S."/>
            <person name="Pritham E.J."/>
            <person name="Rechtsteiner A."/>
            <person name="Rho M."/>
            <person name="Rogozin I.B."/>
            <person name="Sakarya O."/>
            <person name="Salamov A."/>
            <person name="Schaack S."/>
            <person name="Shapiro H."/>
            <person name="Shiga Y."/>
            <person name="Skalitzky C."/>
            <person name="Smith Z."/>
            <person name="Souvorov A."/>
            <person name="Sung W."/>
            <person name="Tang Z."/>
            <person name="Tsuchiya D."/>
            <person name="Tu H."/>
            <person name="Vos H."/>
            <person name="Wang M."/>
            <person name="Wolf Y.I."/>
            <person name="Yamagata H."/>
            <person name="Yamada T."/>
            <person name="Ye Y."/>
            <person name="Shaw J.R."/>
            <person name="Andrews J."/>
            <person name="Crease T.J."/>
            <person name="Tang H."/>
            <person name="Lucas S.M."/>
            <person name="Robertson H.M."/>
            <person name="Bork P."/>
            <person name="Koonin E.V."/>
            <person name="Zdobnov E.M."/>
            <person name="Grigoriev I.V."/>
            <person name="Lynch M."/>
            <person name="Boore J.L."/>
        </authorList>
    </citation>
    <scope>NUCLEOTIDE SEQUENCE [LARGE SCALE GENOMIC DNA]</scope>
</reference>
<dbReference type="EMBL" id="GL732615">
    <property type="protein sequence ID" value="EFX70945.1"/>
    <property type="molecule type" value="Genomic_DNA"/>
</dbReference>
<dbReference type="Proteomes" id="UP000000305">
    <property type="component" value="Unassembled WGS sequence"/>
</dbReference>
<dbReference type="OrthoDB" id="6382705at2759"/>
<organism evidence="1 2">
    <name type="scientific">Daphnia pulex</name>
    <name type="common">Water flea</name>
    <dbReference type="NCBI Taxonomy" id="6669"/>
    <lineage>
        <taxon>Eukaryota</taxon>
        <taxon>Metazoa</taxon>
        <taxon>Ecdysozoa</taxon>
        <taxon>Arthropoda</taxon>
        <taxon>Crustacea</taxon>
        <taxon>Branchiopoda</taxon>
        <taxon>Diplostraca</taxon>
        <taxon>Cladocera</taxon>
        <taxon>Anomopoda</taxon>
        <taxon>Daphniidae</taxon>
        <taxon>Daphnia</taxon>
    </lineage>
</organism>
<dbReference type="InParanoid" id="E9HBD4"/>
<keyword evidence="2" id="KW-1185">Reference proteome</keyword>
<gene>
    <name evidence="1" type="ORF">DAPPUDRAFT_327668</name>
</gene>
<dbReference type="AlphaFoldDB" id="E9HBD4"/>
<dbReference type="KEGG" id="dpx:DAPPUDRAFT_327668"/>
<name>E9HBD4_DAPPU</name>
<proteinExistence type="predicted"/>
<protein>
    <submittedName>
        <fullName evidence="1">Uncharacterized protein</fullName>
    </submittedName>
</protein>